<dbReference type="OrthoDB" id="163809at2"/>
<reference evidence="1 2" key="1">
    <citation type="journal article" date="2015" name="Stand. Genomic Sci.">
        <title>Genomic Encyclopedia of Bacterial and Archaeal Type Strains, Phase III: the genomes of soil and plant-associated and newly described type strains.</title>
        <authorList>
            <person name="Whitman W.B."/>
            <person name="Woyke T."/>
            <person name="Klenk H.P."/>
            <person name="Zhou Y."/>
            <person name="Lilburn T.G."/>
            <person name="Beck B.J."/>
            <person name="De Vos P."/>
            <person name="Vandamme P."/>
            <person name="Eisen J.A."/>
            <person name="Garrity G."/>
            <person name="Hugenholtz P."/>
            <person name="Kyrpides N.C."/>
        </authorList>
    </citation>
    <scope>NUCLEOTIDE SEQUENCE [LARGE SCALE GENOMIC DNA]</scope>
    <source>
        <strain evidence="1 2">CECT 8445</strain>
    </source>
</reference>
<sequence>MKQIFTLGFSFYFFLLFGQEAETELQTLTEVYNLSIGDSFEFDDYKIRFIDVLSDSRCPKAVMCVVAGEAKVVVEVYKENKKLSTKNIVFTPTFFMPNKKGNLFDSEIIKLTGVELFPYPVADNQVPKDDYKLKLLLEELVQ</sequence>
<gene>
    <name evidence="1" type="ORF">DFQ05_1484</name>
</gene>
<evidence type="ECO:0000313" key="2">
    <source>
        <dbReference type="Proteomes" id="UP000295714"/>
    </source>
</evidence>
<evidence type="ECO:0000313" key="1">
    <source>
        <dbReference type="EMBL" id="TCK67703.1"/>
    </source>
</evidence>
<organism evidence="1 2">
    <name type="scientific">Winogradskyella wandonensis</name>
    <dbReference type="NCBI Taxonomy" id="1442586"/>
    <lineage>
        <taxon>Bacteria</taxon>
        <taxon>Pseudomonadati</taxon>
        <taxon>Bacteroidota</taxon>
        <taxon>Flavobacteriia</taxon>
        <taxon>Flavobacteriales</taxon>
        <taxon>Flavobacteriaceae</taxon>
        <taxon>Winogradskyella</taxon>
    </lineage>
</organism>
<dbReference type="RefSeq" id="WP_132704745.1">
    <property type="nucleotide sequence ID" value="NZ_SMGI01000002.1"/>
</dbReference>
<comment type="caution">
    <text evidence="1">The sequence shown here is derived from an EMBL/GenBank/DDBJ whole genome shotgun (WGS) entry which is preliminary data.</text>
</comment>
<dbReference type="AlphaFoldDB" id="A0A4R1KSZ9"/>
<protein>
    <submittedName>
        <fullName evidence="1">Uncharacterized protein</fullName>
    </submittedName>
</protein>
<accession>A0A4R1KSZ9</accession>
<proteinExistence type="predicted"/>
<keyword evidence="2" id="KW-1185">Reference proteome</keyword>
<dbReference type="Proteomes" id="UP000295714">
    <property type="component" value="Unassembled WGS sequence"/>
</dbReference>
<dbReference type="EMBL" id="SMGI01000002">
    <property type="protein sequence ID" value="TCK67703.1"/>
    <property type="molecule type" value="Genomic_DNA"/>
</dbReference>
<name>A0A4R1KSZ9_9FLAO</name>